<dbReference type="Pfam" id="PF20112">
    <property type="entry name" value="DUF6502"/>
    <property type="match status" value="1"/>
</dbReference>
<keyword evidence="2" id="KW-1185">Reference proteome</keyword>
<accession>A0A1H6FC87</accession>
<dbReference type="OrthoDB" id="6356376at2"/>
<evidence type="ECO:0000313" key="1">
    <source>
        <dbReference type="EMBL" id="SEH07001.1"/>
    </source>
</evidence>
<proteinExistence type="predicted"/>
<organism evidence="1 2">
    <name type="scientific">Candidatus Venteria ishoeyi</name>
    <dbReference type="NCBI Taxonomy" id="1899563"/>
    <lineage>
        <taxon>Bacteria</taxon>
        <taxon>Pseudomonadati</taxon>
        <taxon>Pseudomonadota</taxon>
        <taxon>Gammaproteobacteria</taxon>
        <taxon>Thiotrichales</taxon>
        <taxon>Thiotrichaceae</taxon>
        <taxon>Venteria</taxon>
    </lineage>
</organism>
<dbReference type="RefSeq" id="WP_103920719.1">
    <property type="nucleotide sequence ID" value="NZ_FMSV02000512.1"/>
</dbReference>
<gene>
    <name evidence="1" type="ORF">MBHS_02867</name>
</gene>
<dbReference type="InterPro" id="IPR045445">
    <property type="entry name" value="DUF6502"/>
</dbReference>
<protein>
    <submittedName>
        <fullName evidence="1">Uncharacterized protein</fullName>
    </submittedName>
</protein>
<sequence length="277" mass="31168">MDEKIQQALSISLLRIFKSLARLVLRLGMSYEQFDELAKQAFVEVVEKDFALPKRKQTDSRIAVVTGLSRKEVKRLRNLVKDHGQVPVQYNRAARVLNGWLRKADYLDEQQQPKVLPLEGESDSFTALVKEYGGDIPVRAVLDELLRIGAVQRDSNNHISLSKQAYIPTDNMADALVIIGTDTALLLDTLLHNFSQPAEKSYLQLKVCYNNLPAEALPVLSKLSSEEGQALLQKLNRWFALQDRDANPDVIGSGRYQAGVGIYFFAHEISENLNETT</sequence>
<dbReference type="EMBL" id="FMSV02000512">
    <property type="protein sequence ID" value="SEH07001.1"/>
    <property type="molecule type" value="Genomic_DNA"/>
</dbReference>
<dbReference type="AlphaFoldDB" id="A0A1H6FC87"/>
<reference evidence="1 2" key="1">
    <citation type="submission" date="2016-10" db="EMBL/GenBank/DDBJ databases">
        <authorList>
            <person name="de Groot N.N."/>
        </authorList>
    </citation>
    <scope>NUCLEOTIDE SEQUENCE [LARGE SCALE GENOMIC DNA]</scope>
    <source>
        <strain evidence="1">MBHS1</strain>
    </source>
</reference>
<name>A0A1H6FC87_9GAMM</name>
<evidence type="ECO:0000313" key="2">
    <source>
        <dbReference type="Proteomes" id="UP000236724"/>
    </source>
</evidence>
<dbReference type="Proteomes" id="UP000236724">
    <property type="component" value="Unassembled WGS sequence"/>
</dbReference>